<keyword evidence="1" id="KW-0472">Membrane</keyword>
<name>A0A173MGD7_9BACT</name>
<dbReference type="PANTHER" id="PTHR30273:SF2">
    <property type="entry name" value="PROTEIN FECR"/>
    <property type="match status" value="1"/>
</dbReference>
<keyword evidence="1" id="KW-1133">Transmembrane helix</keyword>
<evidence type="ECO:0000313" key="5">
    <source>
        <dbReference type="Proteomes" id="UP000186917"/>
    </source>
</evidence>
<dbReference type="Pfam" id="PF16344">
    <property type="entry name" value="FecR_C"/>
    <property type="match status" value="1"/>
</dbReference>
<accession>A0A173MGD7</accession>
<dbReference type="RefSeq" id="WP_076380973.1">
    <property type="nucleotide sequence ID" value="NZ_AP017422.1"/>
</dbReference>
<dbReference type="AlphaFoldDB" id="A0A173MGD7"/>
<dbReference type="KEGG" id="fln:FLA_2682"/>
<dbReference type="EMBL" id="FTOR01000007">
    <property type="protein sequence ID" value="SIT27808.1"/>
    <property type="molecule type" value="Genomic_DNA"/>
</dbReference>
<dbReference type="GO" id="GO:0016989">
    <property type="term" value="F:sigma factor antagonist activity"/>
    <property type="evidence" value="ECO:0007669"/>
    <property type="project" value="TreeGrafter"/>
</dbReference>
<dbReference type="Proteomes" id="UP000186917">
    <property type="component" value="Unassembled WGS sequence"/>
</dbReference>
<sequence>MKDYNTLVKKFWAGDVTETEKLRLYKMVMQQEENARVSSDATDHKAEEEVAPLTLEESQHILEALHRNIQPVDIYKKSTSRTKVWKLLGTITAAAAVILLVIWANRQTWQHAATKPAQQGITAAVKTISNPHQQVMTVRLDDSSQVNIYPGGSISYPVAFLTGQQRVVQLTGKANFKVQHNARKPFQVIAMQIKTTDIGTEFCIDAQQSSLVKIHLKEGSVKVESLQNSHLSVNKLLEHPGEELSINFGTREVKLASPVATAAASATAAMASTHATPAKTKLSFHKTPLSEVFTRLAHREQVKIRFNKAVVNGLTFTGNIEPGDSLENTLDILCSLNGLSFIKTEQGIEITGSK</sequence>
<feature type="transmembrane region" description="Helical" evidence="1">
    <location>
        <begin position="84"/>
        <end position="104"/>
    </location>
</feature>
<dbReference type="InterPro" id="IPR032508">
    <property type="entry name" value="FecR_C"/>
</dbReference>
<dbReference type="Pfam" id="PF04773">
    <property type="entry name" value="FecR"/>
    <property type="match status" value="1"/>
</dbReference>
<dbReference type="Gene3D" id="3.55.50.30">
    <property type="match status" value="1"/>
</dbReference>
<organism evidence="4 5">
    <name type="scientific">Filimonas lacunae</name>
    <dbReference type="NCBI Taxonomy" id="477680"/>
    <lineage>
        <taxon>Bacteria</taxon>
        <taxon>Pseudomonadati</taxon>
        <taxon>Bacteroidota</taxon>
        <taxon>Chitinophagia</taxon>
        <taxon>Chitinophagales</taxon>
        <taxon>Chitinophagaceae</taxon>
        <taxon>Filimonas</taxon>
    </lineage>
</organism>
<dbReference type="Gene3D" id="2.60.120.1440">
    <property type="match status" value="1"/>
</dbReference>
<dbReference type="InterPro" id="IPR006860">
    <property type="entry name" value="FecR"/>
</dbReference>
<dbReference type="OrthoDB" id="663025at2"/>
<proteinExistence type="predicted"/>
<evidence type="ECO:0000259" key="3">
    <source>
        <dbReference type="Pfam" id="PF16344"/>
    </source>
</evidence>
<protein>
    <submittedName>
        <fullName evidence="4">FecR family protein</fullName>
    </submittedName>
</protein>
<feature type="domain" description="FecR protein" evidence="2">
    <location>
        <begin position="132"/>
        <end position="222"/>
    </location>
</feature>
<dbReference type="PIRSF" id="PIRSF018266">
    <property type="entry name" value="FecR"/>
    <property type="match status" value="1"/>
</dbReference>
<dbReference type="STRING" id="477680.SAMN05421788_107323"/>
<reference evidence="5" key="1">
    <citation type="submission" date="2017-01" db="EMBL/GenBank/DDBJ databases">
        <authorList>
            <person name="Varghese N."/>
            <person name="Submissions S."/>
        </authorList>
    </citation>
    <scope>NUCLEOTIDE SEQUENCE [LARGE SCALE GENOMIC DNA]</scope>
    <source>
        <strain evidence="5">DSM 21054</strain>
    </source>
</reference>
<dbReference type="PANTHER" id="PTHR30273">
    <property type="entry name" value="PERIPLASMIC SIGNAL SENSOR AND SIGMA FACTOR ACTIVATOR FECR-RELATED"/>
    <property type="match status" value="1"/>
</dbReference>
<keyword evidence="5" id="KW-1185">Reference proteome</keyword>
<dbReference type="InterPro" id="IPR012373">
    <property type="entry name" value="Ferrdict_sens_TM"/>
</dbReference>
<keyword evidence="1" id="KW-0812">Transmembrane</keyword>
<evidence type="ECO:0000259" key="2">
    <source>
        <dbReference type="Pfam" id="PF04773"/>
    </source>
</evidence>
<evidence type="ECO:0000313" key="4">
    <source>
        <dbReference type="EMBL" id="SIT27808.1"/>
    </source>
</evidence>
<evidence type="ECO:0000256" key="1">
    <source>
        <dbReference type="SAM" id="Phobius"/>
    </source>
</evidence>
<feature type="domain" description="Protein FecR C-terminal" evidence="3">
    <location>
        <begin position="281"/>
        <end position="348"/>
    </location>
</feature>
<gene>
    <name evidence="4" type="ORF">SAMN05421788_107323</name>
</gene>